<dbReference type="RefSeq" id="WP_152809788.1">
    <property type="nucleotide sequence ID" value="NZ_WHUF01000012.1"/>
</dbReference>
<dbReference type="EMBL" id="WHUF01000012">
    <property type="protein sequence ID" value="MQA23646.1"/>
    <property type="molecule type" value="Genomic_DNA"/>
</dbReference>
<organism evidence="2 3">
    <name type="scientific">Rugamonas rivuli</name>
    <dbReference type="NCBI Taxonomy" id="2743358"/>
    <lineage>
        <taxon>Bacteria</taxon>
        <taxon>Pseudomonadati</taxon>
        <taxon>Pseudomonadota</taxon>
        <taxon>Betaproteobacteria</taxon>
        <taxon>Burkholderiales</taxon>
        <taxon>Oxalobacteraceae</taxon>
        <taxon>Telluria group</taxon>
        <taxon>Rugamonas</taxon>
    </lineage>
</organism>
<name>A0A843SU11_9BURK</name>
<evidence type="ECO:0000256" key="1">
    <source>
        <dbReference type="SAM" id="MobiDB-lite"/>
    </source>
</evidence>
<protein>
    <submittedName>
        <fullName evidence="2">Uncharacterized protein</fullName>
    </submittedName>
</protein>
<dbReference type="Proteomes" id="UP000444318">
    <property type="component" value="Unassembled WGS sequence"/>
</dbReference>
<dbReference type="AlphaFoldDB" id="A0A843SU11"/>
<reference evidence="2 3" key="1">
    <citation type="submission" date="2019-10" db="EMBL/GenBank/DDBJ databases">
        <title>Two novel species isolated from a subtropical stream in China.</title>
        <authorList>
            <person name="Lu H."/>
        </authorList>
    </citation>
    <scope>NUCLEOTIDE SEQUENCE [LARGE SCALE GENOMIC DNA]</scope>
    <source>
        <strain evidence="2 3">FT103W</strain>
    </source>
</reference>
<keyword evidence="3" id="KW-1185">Reference proteome</keyword>
<sequence length="82" mass="8538">MTANKKVTSPQVASKASDILRDKNSSATAKSLAASALSQVQRSHQTGKDMEAQASAVLKSDKYSAESKAIAASLVSQSNKAR</sequence>
<feature type="region of interest" description="Disordered" evidence="1">
    <location>
        <begin position="1"/>
        <end position="20"/>
    </location>
</feature>
<proteinExistence type="predicted"/>
<evidence type="ECO:0000313" key="2">
    <source>
        <dbReference type="EMBL" id="MQA23646.1"/>
    </source>
</evidence>
<evidence type="ECO:0000313" key="3">
    <source>
        <dbReference type="Proteomes" id="UP000444318"/>
    </source>
</evidence>
<accession>A0A843SU11</accession>
<feature type="compositionally biased region" description="Polar residues" evidence="1">
    <location>
        <begin position="1"/>
        <end position="14"/>
    </location>
</feature>
<comment type="caution">
    <text evidence="2">The sequence shown here is derived from an EMBL/GenBank/DDBJ whole genome shotgun (WGS) entry which is preliminary data.</text>
</comment>
<gene>
    <name evidence="2" type="ORF">GEV01_29405</name>
</gene>